<keyword evidence="2" id="KW-1185">Reference proteome</keyword>
<sequence>MVQIYTPQILISCHQNGDIIFYDSSKGIQIDLIVKKNYNNQQCLQLERFYDNKIIALMNQSIYLIDPVSQITLNQLTNLTNIVQIVTNYDKLAINYNNCIQIFSSQLVSLFLQCQNEFSSNNFNMSLSNNLQLIIQKSQQISVYQIDLNQQQPILLSTISTVSTIQYINFILNYTSDQNIIINNYFVDEIVIFDNQRSFWIYNSSLNLVHVVNNIQLKAAIIAKRVVNDQLVYFLAGYAIQQGFYTTFLISKQYNKPFMFGISNVYFPQLEEPQKAINSYGYTFYKVKRALVNQLNTLLKEYEIDIQRNITYVSGHEYLYQDYGVTYIKDAVGQKLNQVNYFGTKSGLIFSSKNSKSRYQKLSTEKILKSNNDQIQEIIHSAQIGIVIKSKTMD</sequence>
<dbReference type="Proteomes" id="UP000009168">
    <property type="component" value="Unassembled WGS sequence"/>
</dbReference>
<reference evidence="2" key="1">
    <citation type="journal article" date="2006" name="PLoS Biol.">
        <title>Macronuclear genome sequence of the ciliate Tetrahymena thermophila, a model eukaryote.</title>
        <authorList>
            <person name="Eisen J.A."/>
            <person name="Coyne R.S."/>
            <person name="Wu M."/>
            <person name="Wu D."/>
            <person name="Thiagarajan M."/>
            <person name="Wortman J.R."/>
            <person name="Badger J.H."/>
            <person name="Ren Q."/>
            <person name="Amedeo P."/>
            <person name="Jones K.M."/>
            <person name="Tallon L.J."/>
            <person name="Delcher A.L."/>
            <person name="Salzberg S.L."/>
            <person name="Silva J.C."/>
            <person name="Haas B.J."/>
            <person name="Majoros W.H."/>
            <person name="Farzad M."/>
            <person name="Carlton J.M."/>
            <person name="Smith R.K. Jr."/>
            <person name="Garg J."/>
            <person name="Pearlman R.E."/>
            <person name="Karrer K.M."/>
            <person name="Sun L."/>
            <person name="Manning G."/>
            <person name="Elde N.C."/>
            <person name="Turkewitz A.P."/>
            <person name="Asai D.J."/>
            <person name="Wilkes D.E."/>
            <person name="Wang Y."/>
            <person name="Cai H."/>
            <person name="Collins K."/>
            <person name="Stewart B.A."/>
            <person name="Lee S.R."/>
            <person name="Wilamowska K."/>
            <person name="Weinberg Z."/>
            <person name="Ruzzo W.L."/>
            <person name="Wloga D."/>
            <person name="Gaertig J."/>
            <person name="Frankel J."/>
            <person name="Tsao C.-C."/>
            <person name="Gorovsky M.A."/>
            <person name="Keeling P.J."/>
            <person name="Waller R.F."/>
            <person name="Patron N.J."/>
            <person name="Cherry J.M."/>
            <person name="Stover N.A."/>
            <person name="Krieger C.J."/>
            <person name="del Toro C."/>
            <person name="Ryder H.F."/>
            <person name="Williamson S.C."/>
            <person name="Barbeau R.A."/>
            <person name="Hamilton E.P."/>
            <person name="Orias E."/>
        </authorList>
    </citation>
    <scope>NUCLEOTIDE SEQUENCE [LARGE SCALE GENOMIC DNA]</scope>
    <source>
        <strain evidence="2">SB210</strain>
    </source>
</reference>
<accession>W7WYE4</accession>
<name>W7WYE4_TETTS</name>
<dbReference type="AlphaFoldDB" id="W7WYE4"/>
<dbReference type="KEGG" id="tet:TTHERM_001266093"/>
<dbReference type="InParanoid" id="W7WYE4"/>
<proteinExistence type="predicted"/>
<dbReference type="RefSeq" id="XP_012655579.1">
    <property type="nucleotide sequence ID" value="XM_012800125.1"/>
</dbReference>
<dbReference type="EMBL" id="GG662451">
    <property type="protein sequence ID" value="EWS71885.1"/>
    <property type="molecule type" value="Genomic_DNA"/>
</dbReference>
<organism evidence="1 2">
    <name type="scientific">Tetrahymena thermophila (strain SB210)</name>
    <dbReference type="NCBI Taxonomy" id="312017"/>
    <lineage>
        <taxon>Eukaryota</taxon>
        <taxon>Sar</taxon>
        <taxon>Alveolata</taxon>
        <taxon>Ciliophora</taxon>
        <taxon>Intramacronucleata</taxon>
        <taxon>Oligohymenophorea</taxon>
        <taxon>Hymenostomatida</taxon>
        <taxon>Tetrahymenina</taxon>
        <taxon>Tetrahymenidae</taxon>
        <taxon>Tetrahymena</taxon>
    </lineage>
</organism>
<protein>
    <submittedName>
        <fullName evidence="1">Uncharacterized protein</fullName>
    </submittedName>
</protein>
<dbReference type="GeneID" id="24442053"/>
<evidence type="ECO:0000313" key="1">
    <source>
        <dbReference type="EMBL" id="EWS71885.1"/>
    </source>
</evidence>
<evidence type="ECO:0000313" key="2">
    <source>
        <dbReference type="Proteomes" id="UP000009168"/>
    </source>
</evidence>
<gene>
    <name evidence="1" type="ORF">TTHERM_001266093</name>
</gene>